<dbReference type="Gene3D" id="3.60.10.10">
    <property type="entry name" value="Endonuclease/exonuclease/phosphatase"/>
    <property type="match status" value="1"/>
</dbReference>
<name>A0A812SDQ8_9DINO</name>
<evidence type="ECO:0000256" key="1">
    <source>
        <dbReference type="ARBA" id="ARBA00022737"/>
    </source>
</evidence>
<dbReference type="OrthoDB" id="443949at2759"/>
<dbReference type="EMBL" id="CAJNDS010002430">
    <property type="protein sequence ID" value="CAE7470683.1"/>
    <property type="molecule type" value="Genomic_DNA"/>
</dbReference>
<dbReference type="Pfam" id="PF13374">
    <property type="entry name" value="TPR_10"/>
    <property type="match status" value="1"/>
</dbReference>
<dbReference type="Pfam" id="PF13424">
    <property type="entry name" value="TPR_12"/>
    <property type="match status" value="2"/>
</dbReference>
<dbReference type="Gene3D" id="1.25.40.10">
    <property type="entry name" value="Tetratricopeptide repeat domain"/>
    <property type="match status" value="3"/>
</dbReference>
<dbReference type="InterPro" id="IPR011990">
    <property type="entry name" value="TPR-like_helical_dom_sf"/>
</dbReference>
<feature type="coiled-coil region" evidence="3">
    <location>
        <begin position="372"/>
        <end position="399"/>
    </location>
</feature>
<dbReference type="InterPro" id="IPR027417">
    <property type="entry name" value="P-loop_NTPase"/>
</dbReference>
<evidence type="ECO:0000313" key="6">
    <source>
        <dbReference type="Proteomes" id="UP000604046"/>
    </source>
</evidence>
<protein>
    <submittedName>
        <fullName evidence="5">Nphp3 protein</fullName>
    </submittedName>
</protein>
<keyword evidence="1" id="KW-0677">Repeat</keyword>
<evidence type="ECO:0000256" key="4">
    <source>
        <dbReference type="SAM" id="MobiDB-lite"/>
    </source>
</evidence>
<dbReference type="SUPFAM" id="SSF52540">
    <property type="entry name" value="P-loop containing nucleoside triphosphate hydrolases"/>
    <property type="match status" value="1"/>
</dbReference>
<dbReference type="SMART" id="SM00028">
    <property type="entry name" value="TPR"/>
    <property type="match status" value="4"/>
</dbReference>
<evidence type="ECO:0000313" key="5">
    <source>
        <dbReference type="EMBL" id="CAE7470683.1"/>
    </source>
</evidence>
<organism evidence="5 6">
    <name type="scientific">Symbiodinium natans</name>
    <dbReference type="NCBI Taxonomy" id="878477"/>
    <lineage>
        <taxon>Eukaryota</taxon>
        <taxon>Sar</taxon>
        <taxon>Alveolata</taxon>
        <taxon>Dinophyceae</taxon>
        <taxon>Suessiales</taxon>
        <taxon>Symbiodiniaceae</taxon>
        <taxon>Symbiodinium</taxon>
    </lineage>
</organism>
<reference evidence="5" key="1">
    <citation type="submission" date="2021-02" db="EMBL/GenBank/DDBJ databases">
        <authorList>
            <person name="Dougan E. K."/>
            <person name="Rhodes N."/>
            <person name="Thang M."/>
            <person name="Chan C."/>
        </authorList>
    </citation>
    <scope>NUCLEOTIDE SEQUENCE</scope>
</reference>
<gene>
    <name evidence="5" type="primary">nphp3</name>
    <name evidence="5" type="ORF">SNAT2548_LOCUS26405</name>
</gene>
<dbReference type="SUPFAM" id="SSF56219">
    <property type="entry name" value="DNase I-like"/>
    <property type="match status" value="1"/>
</dbReference>
<evidence type="ECO:0000256" key="3">
    <source>
        <dbReference type="SAM" id="Coils"/>
    </source>
</evidence>
<accession>A0A812SDQ8</accession>
<evidence type="ECO:0000256" key="2">
    <source>
        <dbReference type="ARBA" id="ARBA00022803"/>
    </source>
</evidence>
<dbReference type="SUPFAM" id="SSF48452">
    <property type="entry name" value="TPR-like"/>
    <property type="match status" value="3"/>
</dbReference>
<feature type="compositionally biased region" description="Low complexity" evidence="4">
    <location>
        <begin position="671"/>
        <end position="691"/>
    </location>
</feature>
<dbReference type="PANTHER" id="PTHR45641">
    <property type="entry name" value="TETRATRICOPEPTIDE REPEAT PROTEIN (AFU_ORTHOLOGUE AFUA_6G03870)"/>
    <property type="match status" value="1"/>
</dbReference>
<feature type="region of interest" description="Disordered" evidence="4">
    <location>
        <begin position="669"/>
        <end position="717"/>
    </location>
</feature>
<dbReference type="Gene3D" id="3.40.50.300">
    <property type="entry name" value="P-loop containing nucleotide triphosphate hydrolases"/>
    <property type="match status" value="1"/>
</dbReference>
<keyword evidence="6" id="KW-1185">Reference proteome</keyword>
<proteinExistence type="predicted"/>
<comment type="caution">
    <text evidence="5">The sequence shown here is derived from an EMBL/GenBank/DDBJ whole genome shotgun (WGS) entry which is preliminary data.</text>
</comment>
<dbReference type="InterPro" id="IPR036691">
    <property type="entry name" value="Endo/exonu/phosph_ase_sf"/>
</dbReference>
<dbReference type="PANTHER" id="PTHR45641:SF19">
    <property type="entry name" value="NEPHROCYSTIN-3"/>
    <property type="match status" value="1"/>
</dbReference>
<keyword evidence="2" id="KW-0802">TPR repeat</keyword>
<dbReference type="InterPro" id="IPR019734">
    <property type="entry name" value="TPR_rpt"/>
</dbReference>
<keyword evidence="3" id="KW-0175">Coiled coil</keyword>
<dbReference type="Proteomes" id="UP000604046">
    <property type="component" value="Unassembled WGS sequence"/>
</dbReference>
<sequence length="2042" mass="229017">MDSMREEAAAEVAALAANQKGWKHLCESKHLEAIELFSRSIQLDPCLAEAYNNRGIALEISGASPDQDYEVADALSLHDPQRMDRLHLTRQWKPIGWKARGDAEAATRAEDADFFVEICSVDWVETNRRLHMLNKGEVKFGQEYRPITFCTDRSLGMGLCVVDGEAVGRSNPKYSDIGQSRHPGEFPRWFVATQKEVEKVKFGLLIVQLSKAYFRSKACRWTFGYLRRPELVHLLVCGARGPEIVPWCSLVDDVDLCLNAFQFTNPSPETMAMDAAKEDKTRLAIQLVDLAADDIGNQEHQAWCELPLRDLSYALALKLGEETDAALEAAERLVRVCGDTGQSQRAQHLGIRLLELTEPRFGAESMESARALMTLAQQLSDAEKRIEAQERARKVFEQNLGPDHPAVARTLAALAKSYGLLSDHGKQLQLLERALHIYRNSSGSDSVECGSVLSNYGNALMHVGRYMEAREAQERSVCIMQTEFGEEHPNIGIVLTNLGSILCRLGDPEGALEILPKALRIKEMQYGFDHPEMANTLASLANAYEQLGNRAEAQELVERVLHIQERVDGGPRKFLNQQRQKLEGWQHTGKSPLLVVRLCFVGKGRAGKTSTLKRLKGEIPHEGEEDSTYGVEVWAGQAQEQLDSSWQDCCNKSIFAACAARAFKTDRHQPEQQVTVQTAQPQVQQPHPAAPLATQRAQEPKPQQKAHSQAKQQVAQGATVAAGAGARIWNSIGSMKAWSVSDLTDDQKVHKLLPKPGLEETLGMRLMDDEWVLQIGRPGDEGGSWRPRLQCWDFPGQEDYSQCNLLYFHGRGIYLVFCDVSRDLEVAWQDLQFWLWAVAHYAVDHDEAQRAAAAPPVMIVCTKWESKRFNEQELDGRIDGLLEKVPRLKDQLQEGPIHGVDACRSKWIFPVENFAKRTLTEDYIKPLRQRLHQLTAELVLPGSGTENVKHAGLQSKHYPVAWLRAHDLLTDFAGGFEVEASKAEFLAATAGSNLVLKHELAVRQVQGGETIKVPRGIHCRLLSPLHERGFVSKQEEEVQALQPAVWMPEHQDEGDSGFTGNADIIRVRIAPCTLLELSQVQALLAGMKPTGIHGKEVDELLALLHSLGILIWIADHRLRGHVLLDIRKVAVALTRVISFRFFRERRFEHSREYKKQLEESAAHMKDRRRFWTDGLATRKLLEELWATDFKDLNPEERRIIMEIVLEIMLQKGLILERAFEDEFIVPCCLPDAAVPELPRGSKTLYVDMDGLMPPAILAQVVHELCQQRTLDSKLLPGPPQIFRNCAELRSTVGLVTLSLSAATSFRVLRIHLEPWDSQQIHGDEAEREMRRIISCFFGALGLDRRLGPDTVLKRQPEADSRSLLKDIAQAELERLRSQLLRQRRFSDLSDQLRKIVRSIALQSHVAPAGSFRFQNMLYPCDVDLEEYVVLVAEAAKDKESSSLVLASLLQKILRQFPRTDPGMHWEGLTAGKDPLNEKKLTWTLAELDRGEKECSTNVKLATALCHGNKVRTAFIRVYAKTTLFKEPVVPDRFFEITNVIRFGYVQDGRVKPVTQEVDLLAVVEDGLKQYSGPTPNCMKFAKRLWERSVYLAQRNIHVMSHLIMLEALQPIFVHWVAQLAQIAAHAETLKNMLDLCLEDHVVQDMPVLRQSCIEIVKRVDEECRLKEGNVQASAASEALEILGRVIRGIEDGTRGQLLKEILQEARNGLEACVELTVISWLGSFPRVTKPLSAQWDFPSDHLPIATKICCGSVAGFGCIYVASWQVLNMNLVPRIQTDEKGLDGSGITTWSAEERQKQIVTIVEEMLLPNGRRRHMILCLQGCWRQLLHDIADQVSAKGFATSYSSCHADTDDGQAIIYDETAFTLTALDADPVPFENAFRKVVLPAHFDLKKGNGKLRILTVQLPRHPPGPMHRALGGCLERLGDLADTPTLVLGDFGLPEKVIAPMLKCQHSRACHVRFAPVPYPTTVCEGSLLPKRTDNIALLSPEDVIKAEPLEANDVVFGLQKRAELLNSRSLGIADCEADDDDQANLQCAIWLSMR</sequence>